<dbReference type="RefSeq" id="WP_184333092.1">
    <property type="nucleotide sequence ID" value="NZ_JACHHZ010000003.1"/>
</dbReference>
<reference evidence="1 2" key="1">
    <citation type="submission" date="2020-08" db="EMBL/GenBank/DDBJ databases">
        <title>Genomic Encyclopedia of Type Strains, Phase IV (KMG-IV): sequencing the most valuable type-strain genomes for metagenomic binning, comparative biology and taxonomic classification.</title>
        <authorList>
            <person name="Goeker M."/>
        </authorList>
    </citation>
    <scope>NUCLEOTIDE SEQUENCE [LARGE SCALE GENOMIC DNA]</scope>
    <source>
        <strain evidence="1 2">DSM 26723</strain>
    </source>
</reference>
<proteinExistence type="predicted"/>
<name>A0A841HML5_9GAMM</name>
<comment type="caution">
    <text evidence="1">The sequence shown here is derived from an EMBL/GenBank/DDBJ whole genome shotgun (WGS) entry which is preliminary data.</text>
</comment>
<evidence type="ECO:0000313" key="1">
    <source>
        <dbReference type="EMBL" id="MBB6094116.1"/>
    </source>
</evidence>
<accession>A0A841HML5</accession>
<keyword evidence="2" id="KW-1185">Reference proteome</keyword>
<organism evidence="1 2">
    <name type="scientific">Povalibacter uvarum</name>
    <dbReference type="NCBI Taxonomy" id="732238"/>
    <lineage>
        <taxon>Bacteria</taxon>
        <taxon>Pseudomonadati</taxon>
        <taxon>Pseudomonadota</taxon>
        <taxon>Gammaproteobacteria</taxon>
        <taxon>Steroidobacterales</taxon>
        <taxon>Steroidobacteraceae</taxon>
        <taxon>Povalibacter</taxon>
    </lineage>
</organism>
<protein>
    <submittedName>
        <fullName evidence="1">Uncharacterized protein</fullName>
    </submittedName>
</protein>
<evidence type="ECO:0000313" key="2">
    <source>
        <dbReference type="Proteomes" id="UP000588068"/>
    </source>
</evidence>
<gene>
    <name evidence="1" type="ORF">HNQ60_002997</name>
</gene>
<dbReference type="Proteomes" id="UP000588068">
    <property type="component" value="Unassembled WGS sequence"/>
</dbReference>
<dbReference type="EMBL" id="JACHHZ010000003">
    <property type="protein sequence ID" value="MBB6094116.1"/>
    <property type="molecule type" value="Genomic_DNA"/>
</dbReference>
<dbReference type="AlphaFoldDB" id="A0A841HML5"/>
<sequence>MTLIELPRALEDYFAFAETEPTRRGRRFSISLPYFNGERLERLQWWYHVSAVQEQMYDGTGLVVLRVRSIERFRRHIERWLANTDQQLHGDDPIPRVRTRRAAVAELPKAEVIPLPVERAAIA</sequence>